<sequence length="135" mass="15805">MVMQKNSSVRDTLVEFNDSELRASLRVLRKKAIRLRLWLSALSDTERGLLNASLCVEKIGLRLRFILSGIVVKLRKIVQEGYFLRLEQLGLESARRLVEFFYGSSEKAKELLQDRWFLRYHGLRMETLKKLGYAL</sequence>
<organism evidence="1 2">
    <name type="scientific">Candidatus Marsarchaeota G2 archaeon ECH_B_SAG-F08</name>
    <dbReference type="NCBI Taxonomy" id="1978165"/>
    <lineage>
        <taxon>Archaea</taxon>
        <taxon>Candidatus Marsarchaeota</taxon>
        <taxon>Candidatus Marsarchaeota group 2</taxon>
    </lineage>
</organism>
<comment type="caution">
    <text evidence="1">The sequence shown here is derived from an EMBL/GenBank/DDBJ whole genome shotgun (WGS) entry which is preliminary data.</text>
</comment>
<accession>A0A2R6BNT4</accession>
<evidence type="ECO:0000313" key="2">
    <source>
        <dbReference type="Proteomes" id="UP000240381"/>
    </source>
</evidence>
<protein>
    <submittedName>
        <fullName evidence="1">Uncharacterized protein</fullName>
    </submittedName>
</protein>
<proteinExistence type="predicted"/>
<dbReference type="Proteomes" id="UP000240381">
    <property type="component" value="Unassembled WGS sequence"/>
</dbReference>
<dbReference type="EMBL" id="NEXM01000004">
    <property type="protein sequence ID" value="PSO00281.1"/>
    <property type="molecule type" value="Genomic_DNA"/>
</dbReference>
<evidence type="ECO:0000313" key="1">
    <source>
        <dbReference type="EMBL" id="PSO00281.1"/>
    </source>
</evidence>
<name>A0A2R6BNT4_9ARCH</name>
<gene>
    <name evidence="1" type="ORF">B9Q11_00185</name>
</gene>
<reference evidence="1 2" key="1">
    <citation type="submission" date="2017-04" db="EMBL/GenBank/DDBJ databases">
        <title>Novel microbial lineages endemic to geothermal iron-oxide mats fill important gaps in the evolutionary history of Archaea.</title>
        <authorList>
            <person name="Jay Z.J."/>
            <person name="Beam J.P."/>
            <person name="Dlakic M."/>
            <person name="Rusch D.B."/>
            <person name="Kozubal M.A."/>
            <person name="Inskeep W.P."/>
        </authorList>
    </citation>
    <scope>NUCLEOTIDE SEQUENCE [LARGE SCALE GENOMIC DNA]</scope>
    <source>
        <strain evidence="1">ECH_B_SAG-F08</strain>
    </source>
</reference>
<dbReference type="AlphaFoldDB" id="A0A2R6BNT4"/>